<feature type="transmembrane region" description="Helical" evidence="1">
    <location>
        <begin position="79"/>
        <end position="100"/>
    </location>
</feature>
<reference evidence="2 3" key="1">
    <citation type="submission" date="2019-07" db="EMBL/GenBank/DDBJ databases">
        <title>Diversity of Bacteria from Kongsfjorden, Arctic.</title>
        <authorList>
            <person name="Yu Y."/>
        </authorList>
    </citation>
    <scope>NUCLEOTIDE SEQUENCE [LARGE SCALE GENOMIC DNA]</scope>
    <source>
        <strain evidence="2 3">SM1923</strain>
    </source>
</reference>
<keyword evidence="1" id="KW-0812">Transmembrane</keyword>
<evidence type="ECO:0000313" key="2">
    <source>
        <dbReference type="EMBL" id="TVU69155.1"/>
    </source>
</evidence>
<proteinExistence type="predicted"/>
<gene>
    <name evidence="2" type="ORF">FQP86_11875</name>
</gene>
<dbReference type="Proteomes" id="UP000319941">
    <property type="component" value="Unassembled WGS sequence"/>
</dbReference>
<accession>A0A558HJ41</accession>
<keyword evidence="1" id="KW-1133">Transmembrane helix</keyword>
<sequence length="138" mass="16384">MLNKAAVSLEEERLRSEINQLDSEQRKEFYSKAKERLKDPDTYAVLSWSAVLGLHHFYLGKWQRGVFDILAMCLGLYLLFYLESWLGLAIIIIISIFELWQLFRSQVIIRDWNNTIYRHILIEILNKHTSSHTLKIDE</sequence>
<comment type="caution">
    <text evidence="2">The sequence shown here is derived from an EMBL/GenBank/DDBJ whole genome shotgun (WGS) entry which is preliminary data.</text>
</comment>
<protein>
    <submittedName>
        <fullName evidence="2">TM2 domain-containing protein</fullName>
    </submittedName>
</protein>
<dbReference type="OrthoDB" id="5768428at2"/>
<evidence type="ECO:0000313" key="3">
    <source>
        <dbReference type="Proteomes" id="UP000319941"/>
    </source>
</evidence>
<dbReference type="EMBL" id="VNFH01000008">
    <property type="protein sequence ID" value="TVU69155.1"/>
    <property type="molecule type" value="Genomic_DNA"/>
</dbReference>
<dbReference type="STRING" id="553385.GCA_000591415_00848"/>
<dbReference type="AlphaFoldDB" id="A0A558HJ41"/>
<feature type="transmembrane region" description="Helical" evidence="1">
    <location>
        <begin position="42"/>
        <end position="59"/>
    </location>
</feature>
<evidence type="ECO:0000256" key="1">
    <source>
        <dbReference type="SAM" id="Phobius"/>
    </source>
</evidence>
<keyword evidence="3" id="KW-1185">Reference proteome</keyword>
<dbReference type="RefSeq" id="WP_144727716.1">
    <property type="nucleotide sequence ID" value="NZ_CAWOWR010000137.1"/>
</dbReference>
<name>A0A558HJ41_9GAMM</name>
<organism evidence="2 3">
    <name type="scientific">Cobetia crustatorum</name>
    <dbReference type="NCBI Taxonomy" id="553385"/>
    <lineage>
        <taxon>Bacteria</taxon>
        <taxon>Pseudomonadati</taxon>
        <taxon>Pseudomonadota</taxon>
        <taxon>Gammaproteobacteria</taxon>
        <taxon>Oceanospirillales</taxon>
        <taxon>Halomonadaceae</taxon>
        <taxon>Cobetia</taxon>
    </lineage>
</organism>
<keyword evidence="1" id="KW-0472">Membrane</keyword>